<dbReference type="RefSeq" id="WP_392089925.1">
    <property type="nucleotide sequence ID" value="NZ_JBIBVA010000019.1"/>
</dbReference>
<evidence type="ECO:0000313" key="3">
    <source>
        <dbReference type="Proteomes" id="UP001604282"/>
    </source>
</evidence>
<evidence type="ECO:0000256" key="1">
    <source>
        <dbReference type="SAM" id="MobiDB-lite"/>
    </source>
</evidence>
<accession>A0ABW7BYX8</accession>
<evidence type="ECO:0000313" key="2">
    <source>
        <dbReference type="EMBL" id="MFG3192709.1"/>
    </source>
</evidence>
<comment type="caution">
    <text evidence="2">The sequence shown here is derived from an EMBL/GenBank/DDBJ whole genome shotgun (WGS) entry which is preliminary data.</text>
</comment>
<sequence length="48" mass="5426">METTDPDGPQHGASVPPSGLGPALRARSEAGRREFLDRWFEDWEESRQ</sequence>
<name>A0ABW7BYX8_9ACTN</name>
<organism evidence="2 3">
    <name type="scientific">Streptomyces omiyaensis</name>
    <dbReference type="NCBI Taxonomy" id="68247"/>
    <lineage>
        <taxon>Bacteria</taxon>
        <taxon>Bacillati</taxon>
        <taxon>Actinomycetota</taxon>
        <taxon>Actinomycetes</taxon>
        <taxon>Kitasatosporales</taxon>
        <taxon>Streptomycetaceae</taxon>
        <taxon>Streptomyces</taxon>
    </lineage>
</organism>
<dbReference type="Proteomes" id="UP001604282">
    <property type="component" value="Unassembled WGS sequence"/>
</dbReference>
<protein>
    <submittedName>
        <fullName evidence="2">Uncharacterized protein</fullName>
    </submittedName>
</protein>
<reference evidence="2 3" key="1">
    <citation type="submission" date="2024-10" db="EMBL/GenBank/DDBJ databases">
        <title>The Natural Products Discovery Center: Release of the First 8490 Sequenced Strains for Exploring Actinobacteria Biosynthetic Diversity.</title>
        <authorList>
            <person name="Kalkreuter E."/>
            <person name="Kautsar S.A."/>
            <person name="Yang D."/>
            <person name="Bader C.D."/>
            <person name="Teijaro C.N."/>
            <person name="Fluegel L."/>
            <person name="Davis C.M."/>
            <person name="Simpson J.R."/>
            <person name="Lauterbach L."/>
            <person name="Steele A.D."/>
            <person name="Gui C."/>
            <person name="Meng S."/>
            <person name="Li G."/>
            <person name="Viehrig K."/>
            <person name="Ye F."/>
            <person name="Su P."/>
            <person name="Kiefer A.F."/>
            <person name="Nichols A."/>
            <person name="Cepeda A.J."/>
            <person name="Yan W."/>
            <person name="Fan B."/>
            <person name="Jiang Y."/>
            <person name="Adhikari A."/>
            <person name="Zheng C.-J."/>
            <person name="Schuster L."/>
            <person name="Cowan T.M."/>
            <person name="Smanski M.J."/>
            <person name="Chevrette M.G."/>
            <person name="De Carvalho L.P.S."/>
            <person name="Shen B."/>
        </authorList>
    </citation>
    <scope>NUCLEOTIDE SEQUENCE [LARGE SCALE GENOMIC DNA]</scope>
    <source>
        <strain evidence="2 3">NPDC048229</strain>
    </source>
</reference>
<proteinExistence type="predicted"/>
<keyword evidence="3" id="KW-1185">Reference proteome</keyword>
<feature type="region of interest" description="Disordered" evidence="1">
    <location>
        <begin position="1"/>
        <end position="29"/>
    </location>
</feature>
<gene>
    <name evidence="2" type="ORF">ACGFYS_27655</name>
</gene>
<dbReference type="EMBL" id="JBICZW010000022">
    <property type="protein sequence ID" value="MFG3192709.1"/>
    <property type="molecule type" value="Genomic_DNA"/>
</dbReference>